<feature type="compositionally biased region" description="Basic and acidic residues" evidence="1">
    <location>
        <begin position="7"/>
        <end position="18"/>
    </location>
</feature>
<name>A0A812JZW9_9DINO</name>
<evidence type="ECO:0000313" key="2">
    <source>
        <dbReference type="EMBL" id="CAE7213856.1"/>
    </source>
</evidence>
<protein>
    <submittedName>
        <fullName evidence="2">Uncharacterized protein</fullName>
    </submittedName>
</protein>
<proteinExistence type="predicted"/>
<dbReference type="AlphaFoldDB" id="A0A812JZW9"/>
<dbReference type="EMBL" id="CAJNDS010000513">
    <property type="protein sequence ID" value="CAE7213856.1"/>
    <property type="molecule type" value="Genomic_DNA"/>
</dbReference>
<evidence type="ECO:0000313" key="3">
    <source>
        <dbReference type="Proteomes" id="UP000604046"/>
    </source>
</evidence>
<feature type="region of interest" description="Disordered" evidence="1">
    <location>
        <begin position="1"/>
        <end position="25"/>
    </location>
</feature>
<dbReference type="Proteomes" id="UP000604046">
    <property type="component" value="Unassembled WGS sequence"/>
</dbReference>
<evidence type="ECO:0000256" key="1">
    <source>
        <dbReference type="SAM" id="MobiDB-lite"/>
    </source>
</evidence>
<sequence length="87" mass="9745">MALARIRRGEARGKEPVLKTRAAASTPSRPHVMMLFLHARMRKARAEATQAVALTSKDGDARPKRKKFNEWGYEDGTQMSSSFVLQS</sequence>
<organism evidence="2 3">
    <name type="scientific">Symbiodinium natans</name>
    <dbReference type="NCBI Taxonomy" id="878477"/>
    <lineage>
        <taxon>Eukaryota</taxon>
        <taxon>Sar</taxon>
        <taxon>Alveolata</taxon>
        <taxon>Dinophyceae</taxon>
        <taxon>Suessiales</taxon>
        <taxon>Symbiodiniaceae</taxon>
        <taxon>Symbiodinium</taxon>
    </lineage>
</organism>
<gene>
    <name evidence="2" type="ORF">SNAT2548_LOCUS7380</name>
</gene>
<comment type="caution">
    <text evidence="2">The sequence shown here is derived from an EMBL/GenBank/DDBJ whole genome shotgun (WGS) entry which is preliminary data.</text>
</comment>
<accession>A0A812JZW9</accession>
<reference evidence="2" key="1">
    <citation type="submission" date="2021-02" db="EMBL/GenBank/DDBJ databases">
        <authorList>
            <person name="Dougan E. K."/>
            <person name="Rhodes N."/>
            <person name="Thang M."/>
            <person name="Chan C."/>
        </authorList>
    </citation>
    <scope>NUCLEOTIDE SEQUENCE</scope>
</reference>
<keyword evidence="3" id="KW-1185">Reference proteome</keyword>